<evidence type="ECO:0000256" key="7">
    <source>
        <dbReference type="ARBA" id="ARBA00022845"/>
    </source>
</evidence>
<proteinExistence type="inferred from homology"/>
<evidence type="ECO:0000256" key="13">
    <source>
        <dbReference type="SAM" id="Coils"/>
    </source>
</evidence>
<dbReference type="InterPro" id="IPR031157">
    <property type="entry name" value="G_TR_CS"/>
</dbReference>
<evidence type="ECO:0000256" key="6">
    <source>
        <dbReference type="ARBA" id="ARBA00022801"/>
    </source>
</evidence>
<keyword evidence="13" id="KW-0175">Coiled coil</keyword>
<dbReference type="GO" id="GO:0002184">
    <property type="term" value="P:cytoplasmic translational termination"/>
    <property type="evidence" value="ECO:0007669"/>
    <property type="project" value="UniProtKB-ARBA"/>
</dbReference>
<evidence type="ECO:0000259" key="15">
    <source>
        <dbReference type="PROSITE" id="PS51722"/>
    </source>
</evidence>
<dbReference type="OrthoDB" id="342024at2759"/>
<evidence type="ECO:0000256" key="9">
    <source>
        <dbReference type="ARBA" id="ARBA00023134"/>
    </source>
</evidence>
<dbReference type="SUPFAM" id="SSF50447">
    <property type="entry name" value="Translation proteins"/>
    <property type="match status" value="1"/>
</dbReference>
<keyword evidence="7" id="KW-0810">Translation regulation</keyword>
<evidence type="ECO:0000313" key="17">
    <source>
        <dbReference type="Proteomes" id="UP000800093"/>
    </source>
</evidence>
<keyword evidence="9" id="KW-0342">GTP-binding</keyword>
<dbReference type="PROSITE" id="PS00301">
    <property type="entry name" value="G_TR_1"/>
    <property type="match status" value="1"/>
</dbReference>
<dbReference type="FunFam" id="3.40.50.300:FF:000204">
    <property type="entry name" value="Translation elongation factor Tu"/>
    <property type="match status" value="1"/>
</dbReference>
<protein>
    <recommendedName>
        <fullName evidence="12">Elongation factor 1 alpha-like protein</fullName>
    </recommendedName>
</protein>
<dbReference type="SUPFAM" id="SSF50465">
    <property type="entry name" value="EF-Tu/eEF-1alpha/eIF2-gamma C-terminal domain"/>
    <property type="match status" value="1"/>
</dbReference>
<dbReference type="CDD" id="cd16267">
    <property type="entry name" value="HBS1-like_II"/>
    <property type="match status" value="1"/>
</dbReference>
<organism evidence="16 17">
    <name type="scientific">Lojkania enalia</name>
    <dbReference type="NCBI Taxonomy" id="147567"/>
    <lineage>
        <taxon>Eukaryota</taxon>
        <taxon>Fungi</taxon>
        <taxon>Dikarya</taxon>
        <taxon>Ascomycota</taxon>
        <taxon>Pezizomycotina</taxon>
        <taxon>Dothideomycetes</taxon>
        <taxon>Pleosporomycetidae</taxon>
        <taxon>Pleosporales</taxon>
        <taxon>Pleosporales incertae sedis</taxon>
        <taxon>Lojkania</taxon>
    </lineage>
</organism>
<keyword evidence="4" id="KW-0547">Nucleotide-binding</keyword>
<dbReference type="GO" id="GO:0005829">
    <property type="term" value="C:cytosol"/>
    <property type="evidence" value="ECO:0007669"/>
    <property type="project" value="GOC"/>
</dbReference>
<keyword evidence="5" id="KW-0251">Elongation factor</keyword>
<evidence type="ECO:0000256" key="3">
    <source>
        <dbReference type="ARBA" id="ARBA00022490"/>
    </source>
</evidence>
<evidence type="ECO:0000256" key="12">
    <source>
        <dbReference type="ARBA" id="ARBA00074866"/>
    </source>
</evidence>
<evidence type="ECO:0000256" key="10">
    <source>
        <dbReference type="ARBA" id="ARBA00049117"/>
    </source>
</evidence>
<comment type="catalytic activity">
    <reaction evidence="10">
        <text>GTP + H2O = GDP + phosphate + H(+)</text>
        <dbReference type="Rhea" id="RHEA:19669"/>
        <dbReference type="ChEBI" id="CHEBI:15377"/>
        <dbReference type="ChEBI" id="CHEBI:15378"/>
        <dbReference type="ChEBI" id="CHEBI:37565"/>
        <dbReference type="ChEBI" id="CHEBI:43474"/>
        <dbReference type="ChEBI" id="CHEBI:58189"/>
    </reaction>
    <physiologicalReaction direction="left-to-right" evidence="10">
        <dbReference type="Rhea" id="RHEA:19670"/>
    </physiologicalReaction>
</comment>
<dbReference type="PANTHER" id="PTHR23115">
    <property type="entry name" value="TRANSLATION FACTOR"/>
    <property type="match status" value="1"/>
</dbReference>
<dbReference type="InterPro" id="IPR027417">
    <property type="entry name" value="P-loop_NTPase"/>
</dbReference>
<dbReference type="Pfam" id="PF00009">
    <property type="entry name" value="GTP_EFTU"/>
    <property type="match status" value="1"/>
</dbReference>
<evidence type="ECO:0000256" key="5">
    <source>
        <dbReference type="ARBA" id="ARBA00022768"/>
    </source>
</evidence>
<gene>
    <name evidence="16" type="ORF">CC78DRAFT_622251</name>
</gene>
<reference evidence="17" key="1">
    <citation type="journal article" date="2020" name="Stud. Mycol.">
        <title>101 Dothideomycetes genomes: A test case for predicting lifestyles and emergence of pathogens.</title>
        <authorList>
            <person name="Haridas S."/>
            <person name="Albert R."/>
            <person name="Binder M."/>
            <person name="Bloem J."/>
            <person name="LaButti K."/>
            <person name="Salamov A."/>
            <person name="Andreopoulos B."/>
            <person name="Baker S."/>
            <person name="Barry K."/>
            <person name="Bills G."/>
            <person name="Bluhm B."/>
            <person name="Cannon C."/>
            <person name="Castanera R."/>
            <person name="Culley D."/>
            <person name="Daum C."/>
            <person name="Ezra D."/>
            <person name="Gonzalez J."/>
            <person name="Henrissat B."/>
            <person name="Kuo A."/>
            <person name="Liang C."/>
            <person name="Lipzen A."/>
            <person name="Lutzoni F."/>
            <person name="Magnuson J."/>
            <person name="Mondo S."/>
            <person name="Nolan M."/>
            <person name="Ohm R."/>
            <person name="Pangilinan J."/>
            <person name="Park H.-J."/>
            <person name="Ramirez L."/>
            <person name="Alfaro M."/>
            <person name="Sun H."/>
            <person name="Tritt A."/>
            <person name="Yoshinaga Y."/>
            <person name="Zwiers L.-H."/>
            <person name="Turgeon B."/>
            <person name="Goodwin S."/>
            <person name="Spatafora J."/>
            <person name="Crous P."/>
            <person name="Grigoriev I."/>
        </authorList>
    </citation>
    <scope>NUCLEOTIDE SEQUENCE [LARGE SCALE GENOMIC DNA]</scope>
    <source>
        <strain evidence="17">CBS 304.66</strain>
    </source>
</reference>
<evidence type="ECO:0000256" key="2">
    <source>
        <dbReference type="ARBA" id="ARBA00007249"/>
    </source>
</evidence>
<evidence type="ECO:0000256" key="4">
    <source>
        <dbReference type="ARBA" id="ARBA00022741"/>
    </source>
</evidence>
<dbReference type="GO" id="GO:0003746">
    <property type="term" value="F:translation elongation factor activity"/>
    <property type="evidence" value="ECO:0007669"/>
    <property type="project" value="UniProtKB-KW"/>
</dbReference>
<dbReference type="InterPro" id="IPR009001">
    <property type="entry name" value="Transl_elong_EF1A/Init_IF2_C"/>
</dbReference>
<dbReference type="InterPro" id="IPR015033">
    <property type="entry name" value="HBS1-like_N"/>
</dbReference>
<evidence type="ECO:0000256" key="1">
    <source>
        <dbReference type="ARBA" id="ARBA00004496"/>
    </source>
</evidence>
<dbReference type="InterPro" id="IPR004160">
    <property type="entry name" value="Transl_elong_EFTu/EF1A_C"/>
</dbReference>
<dbReference type="Gene3D" id="2.40.30.10">
    <property type="entry name" value="Translation factors"/>
    <property type="match status" value="2"/>
</dbReference>
<dbReference type="Proteomes" id="UP000800093">
    <property type="component" value="Unassembled WGS sequence"/>
</dbReference>
<comment type="subunit">
    <text evidence="11">Component of the Dom34-Hbs1 complex, also named Pelota-HBS1L complex, composed of dom34 and hbs1.</text>
</comment>
<dbReference type="Pfam" id="PF08938">
    <property type="entry name" value="HBS1_N"/>
    <property type="match status" value="1"/>
</dbReference>
<keyword evidence="3" id="KW-0963">Cytoplasm</keyword>
<dbReference type="GO" id="GO:0003924">
    <property type="term" value="F:GTPase activity"/>
    <property type="evidence" value="ECO:0007669"/>
    <property type="project" value="InterPro"/>
</dbReference>
<feature type="compositionally biased region" description="Basic residues" evidence="14">
    <location>
        <begin position="1"/>
        <end position="10"/>
    </location>
</feature>
<dbReference type="GO" id="GO:0005525">
    <property type="term" value="F:GTP binding"/>
    <property type="evidence" value="ECO:0007669"/>
    <property type="project" value="UniProtKB-KW"/>
</dbReference>
<dbReference type="FunFam" id="2.40.30.10:FF:000020">
    <property type="entry name" value="Translation elongation factor EF-1"/>
    <property type="match status" value="1"/>
</dbReference>
<dbReference type="Gene3D" id="3.40.50.300">
    <property type="entry name" value="P-loop containing nucleotide triphosphate hydrolases"/>
    <property type="match status" value="1"/>
</dbReference>
<feature type="domain" description="Tr-type G" evidence="15">
    <location>
        <begin position="438"/>
        <end position="665"/>
    </location>
</feature>
<dbReference type="InterPro" id="IPR009000">
    <property type="entry name" value="Transl_B-barrel_sf"/>
</dbReference>
<comment type="subcellular location">
    <subcellularLocation>
        <location evidence="1">Cytoplasm</location>
    </subcellularLocation>
</comment>
<dbReference type="SUPFAM" id="SSF52540">
    <property type="entry name" value="P-loop containing nucleoside triphosphate hydrolases"/>
    <property type="match status" value="1"/>
</dbReference>
<evidence type="ECO:0000256" key="11">
    <source>
        <dbReference type="ARBA" id="ARBA00063537"/>
    </source>
</evidence>
<feature type="region of interest" description="Disordered" evidence="14">
    <location>
        <begin position="1"/>
        <end position="28"/>
    </location>
</feature>
<dbReference type="Pfam" id="PF03143">
    <property type="entry name" value="GTP_EFTU_D3"/>
    <property type="match status" value="1"/>
</dbReference>
<dbReference type="InterPro" id="IPR000795">
    <property type="entry name" value="T_Tr_GTP-bd_dom"/>
</dbReference>
<dbReference type="CDD" id="cd01883">
    <property type="entry name" value="EF1_alpha"/>
    <property type="match status" value="1"/>
</dbReference>
<evidence type="ECO:0000256" key="14">
    <source>
        <dbReference type="SAM" id="MobiDB-lite"/>
    </source>
</evidence>
<name>A0A9P4K0G6_9PLEO</name>
<accession>A0A9P4K0G6</accession>
<sequence length="849" mass="92633">MPPKSGHQRAKNIDYDEDDIYGDDDYYEEDGYEMTDQDREQMRIGTIKVKEALGSSLMVSDAQVQDALWDNYYDVGKSVADLKKKLKPAQPKLAPKAQPPRTSSRFDQAANAVKLDIKGKQTQSHSPLFMVQELSCTAPILASSVLSHQDDPMPLQLRTNASKGCADYPLSSPVTMTHHYDSFSVKDFFCDTPWCNVPPHRVGRILVEPCFPKGGLLGGSSKTSKLAALAAARKKKQEEEKAMAASLNKLSETQTEADAAVALLDRLSVKEKDGVSNAGLRGGGEISEPRLSLSRYPIRKKSSTPPPVPIELKVEIPSEPLKVVETPTLRTGPSAFASVLCGIGSTTSERRTIGPSRFPIPYTNFPGFANAKPFAKPSPDDVVIRAQAKGAKPKPAQSKKANEEKLAQSIDKLAMDESPKLKSKNLNVMEEFERSGMKRMANFIVIGHVDHGKSTLMGRLLYDLKVIDQRSVDKLRKEAETIGKSSFALAWVMDQTSEERSRGITVDIATNHFETDKTRFTILDAPGHKDFIPNMIAGASQADFAILVIDASTNSFESGLKGQTKEHALLVRSMGVQRLVVAVNKMDTVSWSHDRFEEISQQMTAFLTTANFSEKSITFIPCAGLTGENVAQKVEDTNASWYTGKTLIEALDSSEPAKRNIGKPLRLTIGDVFRGGITNPLSISGRIDAGAVQIADSILAMPSNETATVKAIEIENEPVDWAVAGQIPTLHLTDIDPIHLRLGDIVCDPNDPVKLIKSFSCKILAFEHVMPMSVDVFRGRLQAEGKIKELVAVLGKGKGEVVKKKPKIIKPAEAARVVIELSRELPLEAGVRVVLREGGSTVAAGLIEE</sequence>
<dbReference type="FunFam" id="2.40.30.10:FF:000070">
    <property type="entry name" value="Translation elongation factor EF-1 subunit"/>
    <property type="match status" value="1"/>
</dbReference>
<dbReference type="GO" id="GO:1990533">
    <property type="term" value="C:Dom34-Hbs1 complex"/>
    <property type="evidence" value="ECO:0007669"/>
    <property type="project" value="UniProtKB-ARBA"/>
</dbReference>
<keyword evidence="6" id="KW-0378">Hydrolase</keyword>
<feature type="compositionally biased region" description="Acidic residues" evidence="14">
    <location>
        <begin position="15"/>
        <end position="28"/>
    </location>
</feature>
<keyword evidence="17" id="KW-1185">Reference proteome</keyword>
<dbReference type="PROSITE" id="PS51722">
    <property type="entry name" value="G_TR_2"/>
    <property type="match status" value="1"/>
</dbReference>
<dbReference type="EMBL" id="ML986822">
    <property type="protein sequence ID" value="KAF2257905.1"/>
    <property type="molecule type" value="Genomic_DNA"/>
</dbReference>
<dbReference type="InterPro" id="IPR050100">
    <property type="entry name" value="TRAFAC_GTPase_members"/>
</dbReference>
<feature type="coiled-coil region" evidence="13">
    <location>
        <begin position="229"/>
        <end position="256"/>
    </location>
</feature>
<dbReference type="GO" id="GO:0006417">
    <property type="term" value="P:regulation of translation"/>
    <property type="evidence" value="ECO:0007669"/>
    <property type="project" value="UniProtKB-KW"/>
</dbReference>
<comment type="caution">
    <text evidence="16">The sequence shown here is derived from an EMBL/GenBank/DDBJ whole genome shotgun (WGS) entry which is preliminary data.</text>
</comment>
<dbReference type="AlphaFoldDB" id="A0A9P4K0G6"/>
<comment type="similarity">
    <text evidence="2">Belongs to the TRAFAC class translation factor GTPase superfamily. Classic translation factor GTPase family. EF-Tu/EF-1A subfamily.</text>
</comment>
<dbReference type="PRINTS" id="PR00315">
    <property type="entry name" value="ELONGATNFCT"/>
</dbReference>
<evidence type="ECO:0000256" key="8">
    <source>
        <dbReference type="ARBA" id="ARBA00022917"/>
    </source>
</evidence>
<keyword evidence="8" id="KW-0648">Protein biosynthesis</keyword>
<evidence type="ECO:0000313" key="16">
    <source>
        <dbReference type="EMBL" id="KAF2257905.1"/>
    </source>
</evidence>